<evidence type="ECO:0000259" key="1">
    <source>
        <dbReference type="Pfam" id="PF00085"/>
    </source>
</evidence>
<evidence type="ECO:0000313" key="3">
    <source>
        <dbReference type="Proteomes" id="UP000282985"/>
    </source>
</evidence>
<gene>
    <name evidence="2" type="ORF">DLK05_12845</name>
</gene>
<dbReference type="Proteomes" id="UP000282985">
    <property type="component" value="Unassembled WGS sequence"/>
</dbReference>
<dbReference type="RefSeq" id="WP_127344369.1">
    <property type="nucleotide sequence ID" value="NZ_RJJX01000019.1"/>
</dbReference>
<proteinExistence type="predicted"/>
<dbReference type="AlphaFoldDB" id="A0A434AGP7"/>
<dbReference type="Gene3D" id="3.40.30.10">
    <property type="entry name" value="Glutaredoxin"/>
    <property type="match status" value="1"/>
</dbReference>
<accession>A0A434AGP7</accession>
<protein>
    <submittedName>
        <fullName evidence="2">Thioredoxin</fullName>
    </submittedName>
</protein>
<keyword evidence="3" id="KW-1185">Reference proteome</keyword>
<dbReference type="InterPro" id="IPR013766">
    <property type="entry name" value="Thioredoxin_domain"/>
</dbReference>
<organism evidence="2 3">
    <name type="scientific">Ancylomarina longa</name>
    <dbReference type="NCBI Taxonomy" id="2487017"/>
    <lineage>
        <taxon>Bacteria</taxon>
        <taxon>Pseudomonadati</taxon>
        <taxon>Bacteroidota</taxon>
        <taxon>Bacteroidia</taxon>
        <taxon>Marinilabiliales</taxon>
        <taxon>Marinifilaceae</taxon>
        <taxon>Ancylomarina</taxon>
    </lineage>
</organism>
<comment type="caution">
    <text evidence="2">The sequence shown here is derived from an EMBL/GenBank/DDBJ whole genome shotgun (WGS) entry which is preliminary data.</text>
</comment>
<dbReference type="EMBL" id="RJJX01000019">
    <property type="protein sequence ID" value="RUT73585.1"/>
    <property type="molecule type" value="Genomic_DNA"/>
</dbReference>
<dbReference type="InterPro" id="IPR036249">
    <property type="entry name" value="Thioredoxin-like_sf"/>
</dbReference>
<dbReference type="OrthoDB" id="411356at2"/>
<feature type="domain" description="Thioredoxin" evidence="1">
    <location>
        <begin position="6"/>
        <end position="83"/>
    </location>
</feature>
<name>A0A434AGP7_9BACT</name>
<reference evidence="2 3" key="1">
    <citation type="submission" date="2018-11" db="EMBL/GenBank/DDBJ databases">
        <title>Parancylomarina longa gen. nov., sp. nov., isolated from sediments of southern Okinawa.</title>
        <authorList>
            <person name="Fu T."/>
        </authorList>
    </citation>
    <scope>NUCLEOTIDE SEQUENCE [LARGE SCALE GENOMIC DNA]</scope>
    <source>
        <strain evidence="2 3">T3-2 S1-C</strain>
    </source>
</reference>
<sequence>MIKLEHLKQLQDNKQSFYIYFSAPACSVCEALQPKLIKLMKEEFPKLQAFPVNTSQTPEIAAQLGLYTNPSLLVFMEGNEVLRRSRVISLKEVTTQLERYYQLLFK</sequence>
<dbReference type="Pfam" id="PF00085">
    <property type="entry name" value="Thioredoxin"/>
    <property type="match status" value="1"/>
</dbReference>
<dbReference type="CDD" id="cd02947">
    <property type="entry name" value="TRX_family"/>
    <property type="match status" value="1"/>
</dbReference>
<dbReference type="GO" id="GO:0005737">
    <property type="term" value="C:cytoplasm"/>
    <property type="evidence" value="ECO:0007669"/>
    <property type="project" value="TreeGrafter"/>
</dbReference>
<evidence type="ECO:0000313" key="2">
    <source>
        <dbReference type="EMBL" id="RUT73585.1"/>
    </source>
</evidence>
<dbReference type="PANTHER" id="PTHR45663">
    <property type="entry name" value="GEO12009P1"/>
    <property type="match status" value="1"/>
</dbReference>
<dbReference type="PANTHER" id="PTHR45663:SF11">
    <property type="entry name" value="GEO12009P1"/>
    <property type="match status" value="1"/>
</dbReference>
<dbReference type="GO" id="GO:0015035">
    <property type="term" value="F:protein-disulfide reductase activity"/>
    <property type="evidence" value="ECO:0007669"/>
    <property type="project" value="TreeGrafter"/>
</dbReference>
<dbReference type="SUPFAM" id="SSF52833">
    <property type="entry name" value="Thioredoxin-like"/>
    <property type="match status" value="1"/>
</dbReference>